<proteinExistence type="predicted"/>
<dbReference type="EMBL" id="JAPDVH010000001">
    <property type="protein sequence ID" value="MCW4154675.1"/>
    <property type="molecule type" value="Genomic_DNA"/>
</dbReference>
<dbReference type="Gene3D" id="1.25.40.10">
    <property type="entry name" value="Tetratricopeptide repeat domain"/>
    <property type="match status" value="1"/>
</dbReference>
<evidence type="ECO:0000259" key="2">
    <source>
        <dbReference type="Pfam" id="PF12984"/>
    </source>
</evidence>
<comment type="caution">
    <text evidence="3">The sequence shown here is derived from an EMBL/GenBank/DDBJ whole genome shotgun (WGS) entry which is preliminary data.</text>
</comment>
<dbReference type="Proteomes" id="UP001209168">
    <property type="component" value="Unassembled WGS sequence"/>
</dbReference>
<dbReference type="SUPFAM" id="SSF48452">
    <property type="entry name" value="TPR-like"/>
    <property type="match status" value="1"/>
</dbReference>
<name>A0AAW5UQ90_9BACT</name>
<organism evidence="3 4">
    <name type="scientific">Segatella copri</name>
    <dbReference type="NCBI Taxonomy" id="165179"/>
    <lineage>
        <taxon>Bacteria</taxon>
        <taxon>Pseudomonadati</taxon>
        <taxon>Bacteroidota</taxon>
        <taxon>Bacteroidia</taxon>
        <taxon>Bacteroidales</taxon>
        <taxon>Prevotellaceae</taxon>
        <taxon>Segatella</taxon>
    </lineage>
</organism>
<feature type="chain" id="PRO_5043386422" evidence="1">
    <location>
        <begin position="20"/>
        <end position="491"/>
    </location>
</feature>
<accession>A0AAW5UQ90</accession>
<sequence length="491" mass="54786">MKTFSVALMGLAMGSGAFAQTAYKGQLYVNNEKFCLQGEVLRVQLRVSYDDDILNSGETLNFTPVLKSGNKIKALSSVVVNGKEREKYEDRSAAFDQRLRQNIPVVTADKRHGTRYFVYDTTIPYSNWMAGAALYVESEERGWGKRPQVYEDRVFSSINISCVAGSSDDVAQHKGNPLMGIAARAEWIQFLNPSQVSSSNITMSGMIPLYDERMIGKMGNHKFNKAVFCDISNELEAHLNVPGTVVRNLQIVGYGAPKGNYKSNEKKCSDRSLCLKNFLMKNRVLGSDGLTVTWIPEDWDSIYTMVGKSQMKLRNAVLDIIKTVPVVKGREDEIKTIGDGAPYSYMQHYIFPNVERIKYFVTLERHAGEDTGTVNNDAHTVSLNNMFATAQSFKVGSREYNDLVDLMARLFPDNAEANIDAAGVALLRGDLKLAAQYLKSWQTDSRAYCNLGVLNMLQGDFQKAEVYLQMAEAAGVKEATSALNYLHNVYK</sequence>
<feature type="signal peptide" evidence="1">
    <location>
        <begin position="1"/>
        <end position="19"/>
    </location>
</feature>
<dbReference type="InterPro" id="IPR011990">
    <property type="entry name" value="TPR-like_helical_dom_sf"/>
</dbReference>
<feature type="domain" description="DUF3868" evidence="2">
    <location>
        <begin position="12"/>
        <end position="101"/>
    </location>
</feature>
<keyword evidence="1" id="KW-0732">Signal</keyword>
<dbReference type="AlphaFoldDB" id="A0AAW5UQ90"/>
<dbReference type="Pfam" id="PF12984">
    <property type="entry name" value="DUF3868"/>
    <property type="match status" value="1"/>
</dbReference>
<dbReference type="RefSeq" id="WP_264899445.1">
    <property type="nucleotide sequence ID" value="NZ_JAPDVH010000001.1"/>
</dbReference>
<gene>
    <name evidence="3" type="ORF">ONT23_03755</name>
</gene>
<evidence type="ECO:0000256" key="1">
    <source>
        <dbReference type="SAM" id="SignalP"/>
    </source>
</evidence>
<evidence type="ECO:0000313" key="4">
    <source>
        <dbReference type="Proteomes" id="UP001209168"/>
    </source>
</evidence>
<dbReference type="InterPro" id="IPR024480">
    <property type="entry name" value="DUF3868"/>
</dbReference>
<evidence type="ECO:0000313" key="3">
    <source>
        <dbReference type="EMBL" id="MCW4154675.1"/>
    </source>
</evidence>
<protein>
    <submittedName>
        <fullName evidence="3">DUF3868 domain-containing protein</fullName>
    </submittedName>
</protein>
<reference evidence="3" key="1">
    <citation type="submission" date="2022-11" db="EMBL/GenBank/DDBJ databases">
        <title>Genomic repertoires linked with pathogenic potency of arthritogenic Prevotella copri isolated from the gut of rheumatoid arthritis patients.</title>
        <authorList>
            <person name="Nii T."/>
            <person name="Maeda Y."/>
            <person name="Motooka D."/>
            <person name="Naito M."/>
            <person name="Matsumoto Y."/>
            <person name="Ogawa T."/>
            <person name="Oguro-Igashira E."/>
            <person name="Kishikawa T."/>
            <person name="Yamashita M."/>
            <person name="Koizumi S."/>
            <person name="Kurakawa T."/>
            <person name="Okumura R."/>
            <person name="Kayama H."/>
            <person name="Murakami M."/>
            <person name="Sakaguchi T."/>
            <person name="Das B."/>
            <person name="Nakamura S."/>
            <person name="Okada Y."/>
            <person name="Kumanogoh A."/>
            <person name="Takeda K."/>
        </authorList>
    </citation>
    <scope>NUCLEOTIDE SEQUENCE</scope>
    <source>
        <strain evidence="3">H012_8</strain>
    </source>
</reference>